<gene>
    <name evidence="4" type="ORF">MNBD_DELTA01-467</name>
</gene>
<keyword evidence="1" id="KW-0285">Flavoprotein</keyword>
<evidence type="ECO:0000256" key="1">
    <source>
        <dbReference type="ARBA" id="ARBA00022630"/>
    </source>
</evidence>
<sequence length="374" mass="40806">MATLFDETTINGMTLRNRMVRSATWEGMCDPAGRPTDKLNDYCSDLAEGGIGLIISGYTFIRSEGRQLPGQMGIYSNDFEDAYKRLTDAVHDGGGKIAIQLVHAGGQTDSANAGRRPLAPSAVKVDQFSEIPAELTKDEIGDIITAFGEGARRARAWGFDGVQLHSAHGYLINQFLSPHTNRRSDAYGGSVENRSRFLLETYKEVRAAVGADYPVLVKLNGADNLDGGLSSEDAVYAAKMLAEAGIDAIEVSAGTRVSGEKNPVREKINMPEKEAYNLELARRIKQAVGSPVMVVGGFRSYEVVRKAVSDDKMDYIAMARPFIREPDLPKRWLRGDRTPAECLSCNKCFAPGLEEGGIYCVARKILEEKGAKDQ</sequence>
<dbReference type="GO" id="GO:0010181">
    <property type="term" value="F:FMN binding"/>
    <property type="evidence" value="ECO:0007669"/>
    <property type="project" value="InterPro"/>
</dbReference>
<keyword evidence="2" id="KW-0560">Oxidoreductase</keyword>
<dbReference type="Pfam" id="PF00724">
    <property type="entry name" value="Oxidored_FMN"/>
    <property type="match status" value="1"/>
</dbReference>
<proteinExistence type="predicted"/>
<reference evidence="4" key="1">
    <citation type="submission" date="2018-06" db="EMBL/GenBank/DDBJ databases">
        <authorList>
            <person name="Zhirakovskaya E."/>
        </authorList>
    </citation>
    <scope>NUCLEOTIDE SEQUENCE</scope>
</reference>
<dbReference type="Gene3D" id="3.20.20.70">
    <property type="entry name" value="Aldolase class I"/>
    <property type="match status" value="1"/>
</dbReference>
<dbReference type="EMBL" id="UOEA01000059">
    <property type="protein sequence ID" value="VAV84009.1"/>
    <property type="molecule type" value="Genomic_DNA"/>
</dbReference>
<evidence type="ECO:0000256" key="2">
    <source>
        <dbReference type="ARBA" id="ARBA00023002"/>
    </source>
</evidence>
<accession>A0A3B0QV94</accession>
<dbReference type="InterPro" id="IPR013785">
    <property type="entry name" value="Aldolase_TIM"/>
</dbReference>
<dbReference type="GO" id="GO:0016491">
    <property type="term" value="F:oxidoreductase activity"/>
    <property type="evidence" value="ECO:0007669"/>
    <property type="project" value="UniProtKB-KW"/>
</dbReference>
<organism evidence="4">
    <name type="scientific">hydrothermal vent metagenome</name>
    <dbReference type="NCBI Taxonomy" id="652676"/>
    <lineage>
        <taxon>unclassified sequences</taxon>
        <taxon>metagenomes</taxon>
        <taxon>ecological metagenomes</taxon>
    </lineage>
</organism>
<dbReference type="InterPro" id="IPR001155">
    <property type="entry name" value="OxRdtase_FMN_N"/>
</dbReference>
<dbReference type="PANTHER" id="PTHR43656">
    <property type="entry name" value="BINDING OXIDOREDUCTASE, PUTATIVE (AFU_ORTHOLOGUE AFUA_2G08260)-RELATED"/>
    <property type="match status" value="1"/>
</dbReference>
<evidence type="ECO:0000259" key="3">
    <source>
        <dbReference type="Pfam" id="PF00724"/>
    </source>
</evidence>
<dbReference type="SUPFAM" id="SSF51395">
    <property type="entry name" value="FMN-linked oxidoreductases"/>
    <property type="match status" value="1"/>
</dbReference>
<feature type="domain" description="NADH:flavin oxidoreductase/NADH oxidase N-terminal" evidence="3">
    <location>
        <begin position="4"/>
        <end position="331"/>
    </location>
</feature>
<evidence type="ECO:0000313" key="4">
    <source>
        <dbReference type="EMBL" id="VAV84009.1"/>
    </source>
</evidence>
<protein>
    <submittedName>
        <fullName evidence="4">NADH:flavin oxidoreductases, Old Yellow Enzyme family</fullName>
    </submittedName>
</protein>
<dbReference type="AlphaFoldDB" id="A0A3B0QV94"/>
<dbReference type="PANTHER" id="PTHR43656:SF2">
    <property type="entry name" value="BINDING OXIDOREDUCTASE, PUTATIVE (AFU_ORTHOLOGUE AFUA_2G08260)-RELATED"/>
    <property type="match status" value="1"/>
</dbReference>
<dbReference type="InterPro" id="IPR051799">
    <property type="entry name" value="NADH_flavin_oxidoreductase"/>
</dbReference>
<name>A0A3B0QV94_9ZZZZ</name>
<dbReference type="CDD" id="cd02803">
    <property type="entry name" value="OYE_like_FMN_family"/>
    <property type="match status" value="1"/>
</dbReference>